<evidence type="ECO:0000256" key="1">
    <source>
        <dbReference type="SAM" id="MobiDB-lite"/>
    </source>
</evidence>
<feature type="compositionally biased region" description="Polar residues" evidence="1">
    <location>
        <begin position="134"/>
        <end position="144"/>
    </location>
</feature>
<sequence length="178" mass="19125">MLRRIKRKAPFPPCNGSVGSGGDTGEHRSSASSEPGGSPAQNGKRTRKFGVISRSSFTQDSKDGHDHEQENGYGSSMDAEATPPQANTLMDRPTEQGPDATPAMKVPSHMHNGRYSTLPAHPRIRLSESCKAESVNSESSSQIREGSRIWKMHMVKGQGEDHRRQDGGGGLGNSLLSS</sequence>
<feature type="region of interest" description="Disordered" evidence="1">
    <location>
        <begin position="1"/>
        <end position="178"/>
    </location>
</feature>
<feature type="compositionally biased region" description="Low complexity" evidence="1">
    <location>
        <begin position="30"/>
        <end position="40"/>
    </location>
</feature>
<name>A0AAD7SMW9_9TELE</name>
<evidence type="ECO:0000313" key="3">
    <source>
        <dbReference type="Proteomes" id="UP001221898"/>
    </source>
</evidence>
<protein>
    <submittedName>
        <fullName evidence="2">Uncharacterized protein</fullName>
    </submittedName>
</protein>
<evidence type="ECO:0000313" key="2">
    <source>
        <dbReference type="EMBL" id="KAJ8405560.1"/>
    </source>
</evidence>
<comment type="caution">
    <text evidence="2">The sequence shown here is derived from an EMBL/GenBank/DDBJ whole genome shotgun (WGS) entry which is preliminary data.</text>
</comment>
<proteinExistence type="predicted"/>
<gene>
    <name evidence="2" type="ORF">AAFF_G00315400</name>
</gene>
<feature type="compositionally biased region" description="Basic and acidic residues" evidence="1">
    <location>
        <begin position="60"/>
        <end position="70"/>
    </location>
</feature>
<keyword evidence="3" id="KW-1185">Reference proteome</keyword>
<accession>A0AAD7SMW9</accession>
<organism evidence="2 3">
    <name type="scientific">Aldrovandia affinis</name>
    <dbReference type="NCBI Taxonomy" id="143900"/>
    <lineage>
        <taxon>Eukaryota</taxon>
        <taxon>Metazoa</taxon>
        <taxon>Chordata</taxon>
        <taxon>Craniata</taxon>
        <taxon>Vertebrata</taxon>
        <taxon>Euteleostomi</taxon>
        <taxon>Actinopterygii</taxon>
        <taxon>Neopterygii</taxon>
        <taxon>Teleostei</taxon>
        <taxon>Notacanthiformes</taxon>
        <taxon>Halosauridae</taxon>
        <taxon>Aldrovandia</taxon>
    </lineage>
</organism>
<reference evidence="2" key="1">
    <citation type="journal article" date="2023" name="Science">
        <title>Genome structures resolve the early diversification of teleost fishes.</title>
        <authorList>
            <person name="Parey E."/>
            <person name="Louis A."/>
            <person name="Montfort J."/>
            <person name="Bouchez O."/>
            <person name="Roques C."/>
            <person name="Iampietro C."/>
            <person name="Lluch J."/>
            <person name="Castinel A."/>
            <person name="Donnadieu C."/>
            <person name="Desvignes T."/>
            <person name="Floi Bucao C."/>
            <person name="Jouanno E."/>
            <person name="Wen M."/>
            <person name="Mejri S."/>
            <person name="Dirks R."/>
            <person name="Jansen H."/>
            <person name="Henkel C."/>
            <person name="Chen W.J."/>
            <person name="Zahm M."/>
            <person name="Cabau C."/>
            <person name="Klopp C."/>
            <person name="Thompson A.W."/>
            <person name="Robinson-Rechavi M."/>
            <person name="Braasch I."/>
            <person name="Lecointre G."/>
            <person name="Bobe J."/>
            <person name="Postlethwait J.H."/>
            <person name="Berthelot C."/>
            <person name="Roest Crollius H."/>
            <person name="Guiguen Y."/>
        </authorList>
    </citation>
    <scope>NUCLEOTIDE SEQUENCE</scope>
    <source>
        <strain evidence="2">NC1722</strain>
    </source>
</reference>
<dbReference type="Proteomes" id="UP001221898">
    <property type="component" value="Unassembled WGS sequence"/>
</dbReference>
<dbReference type="EMBL" id="JAINUG010000047">
    <property type="protein sequence ID" value="KAJ8405560.1"/>
    <property type="molecule type" value="Genomic_DNA"/>
</dbReference>
<dbReference type="AlphaFoldDB" id="A0AAD7SMW9"/>